<gene>
    <name evidence="1" type="ORF">M3215_13320</name>
</gene>
<sequence length="97" mass="11513">MKLKAGDAFRMERRFPIDDHYETCMLEGMMLNESLFLTADEYHMGVYDFQTFLDTKDLSDNFLEIHVYSKRPLSITDVSQFKDKSIIDFLLHYVTTK</sequence>
<accession>A0ACC6AA47</accession>
<reference evidence="1" key="1">
    <citation type="submission" date="2022-05" db="EMBL/GenBank/DDBJ databases">
        <title>Comparative Genomics of Spacecraft Associated Microbes.</title>
        <authorList>
            <person name="Tran M.T."/>
            <person name="Wright A."/>
            <person name="Seuylemezian A."/>
            <person name="Eisen J."/>
            <person name="Coil D."/>
        </authorList>
    </citation>
    <scope>NUCLEOTIDE SEQUENCE</scope>
    <source>
        <strain evidence="1">FAIRING 10M-2.2</strain>
    </source>
</reference>
<keyword evidence="2" id="KW-1185">Reference proteome</keyword>
<comment type="caution">
    <text evidence="1">The sequence shown here is derived from an EMBL/GenBank/DDBJ whole genome shotgun (WGS) entry which is preliminary data.</text>
</comment>
<evidence type="ECO:0000313" key="1">
    <source>
        <dbReference type="EMBL" id="MCM3736772.1"/>
    </source>
</evidence>
<proteinExistence type="predicted"/>
<organism evidence="1 2">
    <name type="scientific">Bacillus cytotoxicus</name>
    <dbReference type="NCBI Taxonomy" id="580165"/>
    <lineage>
        <taxon>Bacteria</taxon>
        <taxon>Bacillati</taxon>
        <taxon>Bacillota</taxon>
        <taxon>Bacilli</taxon>
        <taxon>Bacillales</taxon>
        <taxon>Bacillaceae</taxon>
        <taxon>Bacillus</taxon>
        <taxon>Bacillus cereus group</taxon>
    </lineage>
</organism>
<protein>
    <submittedName>
        <fullName evidence="1">Uncharacterized protein</fullName>
    </submittedName>
</protein>
<name>A0ACC6AA47_9BACI</name>
<dbReference type="EMBL" id="JAMBOP010000015">
    <property type="protein sequence ID" value="MCM3736772.1"/>
    <property type="molecule type" value="Genomic_DNA"/>
</dbReference>
<evidence type="ECO:0000313" key="2">
    <source>
        <dbReference type="Proteomes" id="UP001202289"/>
    </source>
</evidence>
<dbReference type="Proteomes" id="UP001202289">
    <property type="component" value="Unassembled WGS sequence"/>
</dbReference>